<sequence length="201" mass="22043">MASNYEVEHNIQAPAKPPHKRRPDMSSFTSLLHQISPDNDAAATPSRTRHVGPTPVDMAAMFGLLHAQYARLRADSPSAENQRLLESLAAELEADMGSPPDAVPGVPQEYLDGLDRVSTKSLKKGDDCPICAEEFLADPYPLVVELPCPGRHRFDLECVGPWLLGKGTCPMCRHDLTKKKAVEIPKDDDEDELDDVDGLYG</sequence>
<dbReference type="Proteomes" id="UP001497700">
    <property type="component" value="Unassembled WGS sequence"/>
</dbReference>
<dbReference type="EMBL" id="MU393421">
    <property type="protein sequence ID" value="KAI4871140.1"/>
    <property type="molecule type" value="Genomic_DNA"/>
</dbReference>
<evidence type="ECO:0000313" key="2">
    <source>
        <dbReference type="Proteomes" id="UP001497700"/>
    </source>
</evidence>
<organism evidence="1 2">
    <name type="scientific">Hypoxylon rubiginosum</name>
    <dbReference type="NCBI Taxonomy" id="110542"/>
    <lineage>
        <taxon>Eukaryota</taxon>
        <taxon>Fungi</taxon>
        <taxon>Dikarya</taxon>
        <taxon>Ascomycota</taxon>
        <taxon>Pezizomycotina</taxon>
        <taxon>Sordariomycetes</taxon>
        <taxon>Xylariomycetidae</taxon>
        <taxon>Xylariales</taxon>
        <taxon>Hypoxylaceae</taxon>
        <taxon>Hypoxylon</taxon>
    </lineage>
</organism>
<comment type="caution">
    <text evidence="1">The sequence shown here is derived from an EMBL/GenBank/DDBJ whole genome shotgun (WGS) entry which is preliminary data.</text>
</comment>
<gene>
    <name evidence="1" type="ORF">F4820DRAFT_7261</name>
</gene>
<evidence type="ECO:0000313" key="1">
    <source>
        <dbReference type="EMBL" id="KAI4871140.1"/>
    </source>
</evidence>
<reference evidence="1 2" key="1">
    <citation type="journal article" date="2022" name="New Phytol.">
        <title>Ecological generalism drives hyperdiversity of secondary metabolite gene clusters in xylarialean endophytes.</title>
        <authorList>
            <person name="Franco M.E.E."/>
            <person name="Wisecaver J.H."/>
            <person name="Arnold A.E."/>
            <person name="Ju Y.M."/>
            <person name="Slot J.C."/>
            <person name="Ahrendt S."/>
            <person name="Moore L.P."/>
            <person name="Eastman K.E."/>
            <person name="Scott K."/>
            <person name="Konkel Z."/>
            <person name="Mondo S.J."/>
            <person name="Kuo A."/>
            <person name="Hayes R.D."/>
            <person name="Haridas S."/>
            <person name="Andreopoulos B."/>
            <person name="Riley R."/>
            <person name="LaButti K."/>
            <person name="Pangilinan J."/>
            <person name="Lipzen A."/>
            <person name="Amirebrahimi M."/>
            <person name="Yan J."/>
            <person name="Adam C."/>
            <person name="Keymanesh K."/>
            <person name="Ng V."/>
            <person name="Louie K."/>
            <person name="Northen T."/>
            <person name="Drula E."/>
            <person name="Henrissat B."/>
            <person name="Hsieh H.M."/>
            <person name="Youens-Clark K."/>
            <person name="Lutzoni F."/>
            <person name="Miadlikowska J."/>
            <person name="Eastwood D.C."/>
            <person name="Hamelin R.C."/>
            <person name="Grigoriev I.V."/>
            <person name="U'Ren J.M."/>
        </authorList>
    </citation>
    <scope>NUCLEOTIDE SEQUENCE [LARGE SCALE GENOMIC DNA]</scope>
    <source>
        <strain evidence="1 2">CBS 119005</strain>
    </source>
</reference>
<proteinExistence type="predicted"/>
<accession>A0ACB9ZJ16</accession>
<protein>
    <submittedName>
        <fullName evidence="1">Uncharacterized protein</fullName>
    </submittedName>
</protein>
<keyword evidence="2" id="KW-1185">Reference proteome</keyword>
<name>A0ACB9ZJ16_9PEZI</name>